<keyword evidence="4 8" id="KW-1133">Transmembrane helix</keyword>
<evidence type="ECO:0000256" key="3">
    <source>
        <dbReference type="ARBA" id="ARBA00022692"/>
    </source>
</evidence>
<name>C5FQA7_ARTOC</name>
<keyword evidence="2" id="KW-0597">Phosphoprotein</keyword>
<feature type="transmembrane region" description="Helical" evidence="8">
    <location>
        <begin position="332"/>
        <end position="349"/>
    </location>
</feature>
<organism evidence="11 12">
    <name type="scientific">Arthroderma otae (strain ATCC MYA-4605 / CBS 113480)</name>
    <name type="common">Microsporum canis</name>
    <dbReference type="NCBI Taxonomy" id="554155"/>
    <lineage>
        <taxon>Eukaryota</taxon>
        <taxon>Fungi</taxon>
        <taxon>Dikarya</taxon>
        <taxon>Ascomycota</taxon>
        <taxon>Pezizomycotina</taxon>
        <taxon>Eurotiomycetes</taxon>
        <taxon>Eurotiomycetidae</taxon>
        <taxon>Onygenales</taxon>
        <taxon>Arthrodermataceae</taxon>
        <taxon>Microsporum</taxon>
    </lineage>
</organism>
<dbReference type="STRING" id="554155.C5FQA7"/>
<evidence type="ECO:0000256" key="6">
    <source>
        <dbReference type="ARBA" id="ARBA00023242"/>
    </source>
</evidence>
<dbReference type="GeneID" id="9223747"/>
<evidence type="ECO:0000256" key="8">
    <source>
        <dbReference type="SAM" id="Phobius"/>
    </source>
</evidence>
<evidence type="ECO:0000313" key="11">
    <source>
        <dbReference type="EMBL" id="EEQ32060.1"/>
    </source>
</evidence>
<accession>C5FQA7</accession>
<evidence type="ECO:0000256" key="7">
    <source>
        <dbReference type="SAM" id="MobiDB-lite"/>
    </source>
</evidence>
<dbReference type="AlphaFoldDB" id="C5FQA7"/>
<dbReference type="InterPro" id="IPR044780">
    <property type="entry name" value="Heh2/Src1"/>
</dbReference>
<evidence type="ECO:0008006" key="13">
    <source>
        <dbReference type="Google" id="ProtNLM"/>
    </source>
</evidence>
<feature type="transmembrane region" description="Helical" evidence="8">
    <location>
        <begin position="526"/>
        <end position="545"/>
    </location>
</feature>
<evidence type="ECO:0000256" key="1">
    <source>
        <dbReference type="ARBA" id="ARBA00004540"/>
    </source>
</evidence>
<dbReference type="Pfam" id="PF09402">
    <property type="entry name" value="MSC"/>
    <property type="match status" value="2"/>
</dbReference>
<feature type="region of interest" description="Disordered" evidence="7">
    <location>
        <begin position="660"/>
        <end position="697"/>
    </location>
</feature>
<dbReference type="eggNOG" id="ENOG502QVG5">
    <property type="taxonomic scope" value="Eukaryota"/>
</dbReference>
<reference evidence="12" key="1">
    <citation type="journal article" date="2012" name="MBio">
        <title>Comparative genome analysis of Trichophyton rubrum and related dermatophytes reveals candidate genes involved in infection.</title>
        <authorList>
            <person name="Martinez D.A."/>
            <person name="Oliver B.G."/>
            <person name="Graeser Y."/>
            <person name="Goldberg J.M."/>
            <person name="Li W."/>
            <person name="Martinez-Rossi N.M."/>
            <person name="Monod M."/>
            <person name="Shelest E."/>
            <person name="Barton R.C."/>
            <person name="Birch E."/>
            <person name="Brakhage A.A."/>
            <person name="Chen Z."/>
            <person name="Gurr S.J."/>
            <person name="Heiman D."/>
            <person name="Heitman J."/>
            <person name="Kosti I."/>
            <person name="Rossi A."/>
            <person name="Saif S."/>
            <person name="Samalova M."/>
            <person name="Saunders C.W."/>
            <person name="Shea T."/>
            <person name="Summerbell R.C."/>
            <person name="Xu J."/>
            <person name="Young S."/>
            <person name="Zeng Q."/>
            <person name="Birren B.W."/>
            <person name="Cuomo C.A."/>
            <person name="White T.C."/>
        </authorList>
    </citation>
    <scope>NUCLEOTIDE SEQUENCE [LARGE SCALE GENOMIC DNA]</scope>
    <source>
        <strain evidence="12">ATCC MYA-4605 / CBS 113480</strain>
    </source>
</reference>
<dbReference type="GO" id="GO:0034399">
    <property type="term" value="C:nuclear periphery"/>
    <property type="evidence" value="ECO:0007669"/>
    <property type="project" value="TreeGrafter"/>
</dbReference>
<dbReference type="Gene3D" id="1.10.10.1180">
    <property type="entry name" value="MAN1, winged-helix domain"/>
    <property type="match status" value="1"/>
</dbReference>
<dbReference type="OrthoDB" id="2503928at2759"/>
<protein>
    <recommendedName>
        <fullName evidence="13">Sister chromatid separation protein</fullName>
    </recommendedName>
</protein>
<feature type="compositionally biased region" description="Basic residues" evidence="7">
    <location>
        <begin position="135"/>
        <end position="144"/>
    </location>
</feature>
<evidence type="ECO:0000313" key="12">
    <source>
        <dbReference type="Proteomes" id="UP000002035"/>
    </source>
</evidence>
<dbReference type="VEuPathDB" id="FungiDB:MCYG_04879"/>
<dbReference type="Gene3D" id="1.10.720.30">
    <property type="entry name" value="SAP domain"/>
    <property type="match status" value="1"/>
</dbReference>
<dbReference type="HOGENOM" id="CLU_010838_2_0_1"/>
<feature type="compositionally biased region" description="Low complexity" evidence="7">
    <location>
        <begin position="111"/>
        <end position="120"/>
    </location>
</feature>
<keyword evidence="3 8" id="KW-0812">Transmembrane</keyword>
<dbReference type="GO" id="GO:0005783">
    <property type="term" value="C:endoplasmic reticulum"/>
    <property type="evidence" value="ECO:0007669"/>
    <property type="project" value="TreeGrafter"/>
</dbReference>
<dbReference type="RefSeq" id="XP_002847142.1">
    <property type="nucleotide sequence ID" value="XM_002847096.1"/>
</dbReference>
<feature type="domain" description="Man1/Src1-like C-terminal" evidence="9">
    <location>
        <begin position="385"/>
        <end position="643"/>
    </location>
</feature>
<comment type="subcellular location">
    <subcellularLocation>
        <location evidence="1">Nucleus inner membrane</location>
    </subcellularLocation>
</comment>
<dbReference type="Proteomes" id="UP000002035">
    <property type="component" value="Unassembled WGS sequence"/>
</dbReference>
<evidence type="ECO:0000256" key="5">
    <source>
        <dbReference type="ARBA" id="ARBA00023136"/>
    </source>
</evidence>
<proteinExistence type="predicted"/>
<dbReference type="PANTHER" id="PTHR47808">
    <property type="entry name" value="INNER NUCLEAR MEMBRANE PROTEIN HEH2-RELATED"/>
    <property type="match status" value="1"/>
</dbReference>
<dbReference type="InterPro" id="IPR041885">
    <property type="entry name" value="MAN1_winged_helix_dom"/>
</dbReference>
<evidence type="ECO:0000256" key="2">
    <source>
        <dbReference type="ARBA" id="ARBA00022553"/>
    </source>
</evidence>
<dbReference type="InterPro" id="IPR025856">
    <property type="entry name" value="HeH/LEM_domain"/>
</dbReference>
<dbReference type="GO" id="GO:0071763">
    <property type="term" value="P:nuclear membrane organization"/>
    <property type="evidence" value="ECO:0007669"/>
    <property type="project" value="TreeGrafter"/>
</dbReference>
<dbReference type="GO" id="GO:0005637">
    <property type="term" value="C:nuclear inner membrane"/>
    <property type="evidence" value="ECO:0007669"/>
    <property type="project" value="UniProtKB-SubCell"/>
</dbReference>
<dbReference type="InterPro" id="IPR018996">
    <property type="entry name" value="Man1/Src1-like_C"/>
</dbReference>
<evidence type="ECO:0000256" key="4">
    <source>
        <dbReference type="ARBA" id="ARBA00022989"/>
    </source>
</evidence>
<keyword evidence="12" id="KW-1185">Reference proteome</keyword>
<feature type="domain" description="HeH/LEM" evidence="10">
    <location>
        <begin position="20"/>
        <end position="53"/>
    </location>
</feature>
<dbReference type="CDD" id="cd12935">
    <property type="entry name" value="LEM_like"/>
    <property type="match status" value="1"/>
</dbReference>
<feature type="region of interest" description="Disordered" evidence="7">
    <location>
        <begin position="67"/>
        <end position="263"/>
    </location>
</feature>
<dbReference type="Pfam" id="PF12949">
    <property type="entry name" value="HeH"/>
    <property type="match status" value="1"/>
</dbReference>
<dbReference type="InterPro" id="IPR036361">
    <property type="entry name" value="SAP_dom_sf"/>
</dbReference>
<evidence type="ECO:0000259" key="10">
    <source>
        <dbReference type="Pfam" id="PF12949"/>
    </source>
</evidence>
<feature type="compositionally biased region" description="Basic and acidic residues" evidence="7">
    <location>
        <begin position="682"/>
        <end position="697"/>
    </location>
</feature>
<feature type="compositionally biased region" description="Polar residues" evidence="7">
    <location>
        <begin position="211"/>
        <end position="225"/>
    </location>
</feature>
<sequence length="697" mass="78027">MASGLEANDDLYYLQPDFDLNSLTVPRLRSILVNHDISYPASAKKSQLVAILESEVIPQAKKLLRERERVRRTSRGITNMSHNGAPEPSLEVDEEGPETYDRRQRSRSRATRSSTRASTAESEYRATSPLSAAKRVTRGSSKHPRSSDTDMPENYDNTPLATPIRPSGKKSRKSEAYLTPRASHYDNFETPTAIKSDYTVDTPFTDDNPFQGGSSPLNSPQSRSPNAEHRRKSGFRRLSEAEEKRKRRSELRTPAKVKQEDDIQVPTRSTFDVPLSKFERTPKFEEQSDFDPGEEFTPDEQLALDQEQAYGGRRKSILRGRSQNERSSSGAFASWFVILTLLSGFGLWWRRDKIEIGYCGVGKAHWSLEDTNVPSWANIIEPQCFVLKPHPLSLGGIIPLPPTCEADGEKARRIKVVADKAVEELRTQRAKFECGESTEETDEVVTTPEVTATELQAKVGNLRRKGMSDEEFEDLWKGALGEITGREEIVVTTGPSSSSDIRLTSTSLAKLSFSCSIRRHLRLSLLAYRLPILVLVICCLLAAYIRSRILAGRSDAARVPSLVGMTLDRLATQAALHARGEALEPWISVGQLRDDVLRDELRGSRREKLWKRVQAIVEGNANVRASVREGRGGDVSRVWEWIGGVSGVVNEWDSATRRESSKVKFSLSPSSEGVTVHTPDTSSRRESKKWDEGRPIY</sequence>
<dbReference type="GO" id="GO:0003682">
    <property type="term" value="F:chromatin binding"/>
    <property type="evidence" value="ECO:0007669"/>
    <property type="project" value="InterPro"/>
</dbReference>
<feature type="domain" description="Man1/Src1-like C-terminal" evidence="9">
    <location>
        <begin position="338"/>
        <end position="384"/>
    </location>
</feature>
<evidence type="ECO:0000259" key="9">
    <source>
        <dbReference type="Pfam" id="PF09402"/>
    </source>
</evidence>
<dbReference type="OMA" id="KWECGEL"/>
<keyword evidence="6" id="KW-0539">Nucleus</keyword>
<keyword evidence="5 8" id="KW-0472">Membrane</keyword>
<dbReference type="PANTHER" id="PTHR47808:SF2">
    <property type="entry name" value="LEM DOMAIN-CONTAINING PROTEIN 2"/>
    <property type="match status" value="1"/>
</dbReference>
<gene>
    <name evidence="11" type="ORF">MCYG_04879</name>
</gene>
<dbReference type="EMBL" id="DS995704">
    <property type="protein sequence ID" value="EEQ32060.1"/>
    <property type="molecule type" value="Genomic_DNA"/>
</dbReference>
<feature type="compositionally biased region" description="Basic and acidic residues" evidence="7">
    <location>
        <begin position="237"/>
        <end position="261"/>
    </location>
</feature>